<organism evidence="6 7">
    <name type="scientific">Sphingobacterium daejeonense</name>
    <dbReference type="NCBI Taxonomy" id="371142"/>
    <lineage>
        <taxon>Bacteria</taxon>
        <taxon>Pseudomonadati</taxon>
        <taxon>Bacteroidota</taxon>
        <taxon>Sphingobacteriia</taxon>
        <taxon>Sphingobacteriales</taxon>
        <taxon>Sphingobacteriaceae</taxon>
        <taxon>Sphingobacterium</taxon>
    </lineage>
</organism>
<dbReference type="InterPro" id="IPR015421">
    <property type="entry name" value="PyrdxlP-dep_Trfase_major"/>
</dbReference>
<gene>
    <name evidence="6" type="ORF">ACFQ2C_17555</name>
</gene>
<comment type="similarity">
    <text evidence="4">Belongs to the class-I pyridoxal-phosphate-dependent aminotransferase family.</text>
</comment>
<dbReference type="EC" id="2.6.1.-" evidence="4"/>
<evidence type="ECO:0000313" key="7">
    <source>
        <dbReference type="Proteomes" id="UP001597205"/>
    </source>
</evidence>
<dbReference type="Proteomes" id="UP001597205">
    <property type="component" value="Unassembled WGS sequence"/>
</dbReference>
<dbReference type="CDD" id="cd00609">
    <property type="entry name" value="AAT_like"/>
    <property type="match status" value="1"/>
</dbReference>
<reference evidence="7" key="1">
    <citation type="journal article" date="2019" name="Int. J. Syst. Evol. Microbiol.">
        <title>The Global Catalogue of Microorganisms (GCM) 10K type strain sequencing project: providing services to taxonomists for standard genome sequencing and annotation.</title>
        <authorList>
            <consortium name="The Broad Institute Genomics Platform"/>
            <consortium name="The Broad Institute Genome Sequencing Center for Infectious Disease"/>
            <person name="Wu L."/>
            <person name="Ma J."/>
        </authorList>
    </citation>
    <scope>NUCLEOTIDE SEQUENCE [LARGE SCALE GENOMIC DNA]</scope>
    <source>
        <strain evidence="7">CCUG 52468</strain>
    </source>
</reference>
<dbReference type="EMBL" id="JBHTKY010000041">
    <property type="protein sequence ID" value="MFD1167409.1"/>
    <property type="molecule type" value="Genomic_DNA"/>
</dbReference>
<keyword evidence="2 4" id="KW-0032">Aminotransferase</keyword>
<accession>A0ABW3RQ99</accession>
<dbReference type="RefSeq" id="WP_380898726.1">
    <property type="nucleotide sequence ID" value="NZ_JBHTKY010000041.1"/>
</dbReference>
<evidence type="ECO:0000259" key="5">
    <source>
        <dbReference type="Pfam" id="PF00155"/>
    </source>
</evidence>
<proteinExistence type="inferred from homology"/>
<dbReference type="InterPro" id="IPR004838">
    <property type="entry name" value="NHTrfase_class1_PyrdxlP-BS"/>
</dbReference>
<dbReference type="SUPFAM" id="SSF53383">
    <property type="entry name" value="PLP-dependent transferases"/>
    <property type="match status" value="1"/>
</dbReference>
<comment type="cofactor">
    <cofactor evidence="1 4">
        <name>pyridoxal 5'-phosphate</name>
        <dbReference type="ChEBI" id="CHEBI:597326"/>
    </cofactor>
</comment>
<dbReference type="PANTHER" id="PTHR42832">
    <property type="entry name" value="AMINO ACID AMINOTRANSFERASE"/>
    <property type="match status" value="1"/>
</dbReference>
<dbReference type="InterPro" id="IPR015422">
    <property type="entry name" value="PyrdxlP-dep_Trfase_small"/>
</dbReference>
<dbReference type="PANTHER" id="PTHR42832:SF3">
    <property type="entry name" value="L-GLUTAMINE--4-(METHYLSULFANYL)-2-OXOBUTANOATE AMINOTRANSFERASE"/>
    <property type="match status" value="1"/>
</dbReference>
<keyword evidence="7" id="KW-1185">Reference proteome</keyword>
<name>A0ABW3RQ99_9SPHI</name>
<comment type="caution">
    <text evidence="6">The sequence shown here is derived from an EMBL/GenBank/DDBJ whole genome shotgun (WGS) entry which is preliminary data.</text>
</comment>
<keyword evidence="3 4" id="KW-0808">Transferase</keyword>
<evidence type="ECO:0000256" key="2">
    <source>
        <dbReference type="ARBA" id="ARBA00022576"/>
    </source>
</evidence>
<evidence type="ECO:0000256" key="1">
    <source>
        <dbReference type="ARBA" id="ARBA00001933"/>
    </source>
</evidence>
<dbReference type="PROSITE" id="PS00105">
    <property type="entry name" value="AA_TRANSFER_CLASS_1"/>
    <property type="match status" value="1"/>
</dbReference>
<dbReference type="InterPro" id="IPR015424">
    <property type="entry name" value="PyrdxlP-dep_Trfase"/>
</dbReference>
<protein>
    <recommendedName>
        <fullName evidence="4">Aminotransferase</fullName>
        <ecNumber evidence="4">2.6.1.-</ecNumber>
    </recommendedName>
</protein>
<evidence type="ECO:0000256" key="3">
    <source>
        <dbReference type="ARBA" id="ARBA00022679"/>
    </source>
</evidence>
<evidence type="ECO:0000256" key="4">
    <source>
        <dbReference type="RuleBase" id="RU000481"/>
    </source>
</evidence>
<dbReference type="InterPro" id="IPR050881">
    <property type="entry name" value="LL-DAP_aminotransferase"/>
</dbReference>
<sequence length="386" mass="44030">MEIEVAKRLQRTEEYYFSKKLREIDEMNRNGAQVINLGIGSPDLPPHPEVIKTLQEQAALPTTHGYQSYKGAPALRTAMADWYRRYYRVNLNPDTQILPLIGSKEGIVHICMTYLQEGDYALIPNPGYPAYSSAVTITGATPLTYDLKLENNWLPDFDQLEQMDLSKVKLMWINYPHMPTGAMANRDFFEKIIAFGKKHEILICHDNPYSFILNDSPQSIMEVPGALDVAIELNSLSKSSNMAGWRIGMLIADEKRIGQIMRFKSNMDSGMFLPMQLAAATALSLDKSWYTELNEEYRKRRNKVFEIMNLLNCSYDENQVGLFVWAKIPAGYDNSYQLCDNILYNAHVFITPGGIFGSEGEQYIRISLCAKVEVYELAIERIKKSL</sequence>
<feature type="domain" description="Aminotransferase class I/classII large" evidence="5">
    <location>
        <begin position="33"/>
        <end position="382"/>
    </location>
</feature>
<dbReference type="GO" id="GO:0008483">
    <property type="term" value="F:transaminase activity"/>
    <property type="evidence" value="ECO:0007669"/>
    <property type="project" value="UniProtKB-KW"/>
</dbReference>
<dbReference type="Gene3D" id="3.40.640.10">
    <property type="entry name" value="Type I PLP-dependent aspartate aminotransferase-like (Major domain)"/>
    <property type="match status" value="1"/>
</dbReference>
<evidence type="ECO:0000313" key="6">
    <source>
        <dbReference type="EMBL" id="MFD1167409.1"/>
    </source>
</evidence>
<dbReference type="Pfam" id="PF00155">
    <property type="entry name" value="Aminotran_1_2"/>
    <property type="match status" value="1"/>
</dbReference>
<dbReference type="Gene3D" id="3.90.1150.10">
    <property type="entry name" value="Aspartate Aminotransferase, domain 1"/>
    <property type="match status" value="1"/>
</dbReference>
<dbReference type="InterPro" id="IPR004839">
    <property type="entry name" value="Aminotransferase_I/II_large"/>
</dbReference>